<reference evidence="4" key="4">
    <citation type="journal article" date="2015" name="G3 (Bethesda)">
        <title>Genome sequences of three phytopathogenic species of the Magnaporthaceae family of fungi.</title>
        <authorList>
            <person name="Okagaki L.H."/>
            <person name="Nunes C.C."/>
            <person name="Sailsbery J."/>
            <person name="Clay B."/>
            <person name="Brown D."/>
            <person name="John T."/>
            <person name="Oh Y."/>
            <person name="Young N."/>
            <person name="Fitzgerald M."/>
            <person name="Haas B.J."/>
            <person name="Zeng Q."/>
            <person name="Young S."/>
            <person name="Adiconis X."/>
            <person name="Fan L."/>
            <person name="Levin J.Z."/>
            <person name="Mitchell T.K."/>
            <person name="Okubara P.A."/>
            <person name="Farman M.L."/>
            <person name="Kohn L.M."/>
            <person name="Birren B."/>
            <person name="Ma L.-J."/>
            <person name="Dean R.A."/>
        </authorList>
    </citation>
    <scope>NUCLEOTIDE SEQUENCE</scope>
    <source>
        <strain evidence="4">R3-111a-1</strain>
    </source>
</reference>
<feature type="region of interest" description="Disordered" evidence="1">
    <location>
        <begin position="152"/>
        <end position="175"/>
    </location>
</feature>
<dbReference type="EnsemblFungi" id="EJT80764">
    <property type="protein sequence ID" value="EJT80764"/>
    <property type="gene ID" value="GGTG_00758"/>
</dbReference>
<evidence type="ECO:0000313" key="4">
    <source>
        <dbReference type="EnsemblFungi" id="EJT80764"/>
    </source>
</evidence>
<feature type="domain" description="DUF7587" evidence="2">
    <location>
        <begin position="15"/>
        <end position="120"/>
    </location>
</feature>
<dbReference type="GeneID" id="20341216"/>
<sequence length="175" mass="20403">MSNSFNTDAYWCTQPPPRLWRVVHCNTKAYEDNETGGLVARDSTRQFLSQQDLTEAVQSHLDWNPKQNSCFQSTFFNWDHARNWTRWQNDKDIMRCGQKNIEITLIDSSKLVQSTDIFIPQSFSELDLQREPKPDEVLVLHRMRLRLLGSTSKTDTRTPSYRENGLGSSRKTSVM</sequence>
<proteinExistence type="predicted"/>
<protein>
    <recommendedName>
        <fullName evidence="2">DUF7587 domain-containing protein</fullName>
    </recommendedName>
</protein>
<dbReference type="AlphaFoldDB" id="J3NHM1"/>
<reference evidence="3" key="3">
    <citation type="submission" date="2010-09" db="EMBL/GenBank/DDBJ databases">
        <title>Annotation of Gaeumannomyces graminis var. tritici R3-111a-1.</title>
        <authorList>
            <consortium name="The Broad Institute Genome Sequencing Platform"/>
            <person name="Ma L.-J."/>
            <person name="Dead R."/>
            <person name="Young S.K."/>
            <person name="Zeng Q."/>
            <person name="Gargeya S."/>
            <person name="Fitzgerald M."/>
            <person name="Haas B."/>
            <person name="Abouelleil A."/>
            <person name="Alvarado L."/>
            <person name="Arachchi H.M."/>
            <person name="Berlin A."/>
            <person name="Brown A."/>
            <person name="Chapman S.B."/>
            <person name="Chen Z."/>
            <person name="Dunbar C."/>
            <person name="Freedman E."/>
            <person name="Gearin G."/>
            <person name="Gellesch M."/>
            <person name="Goldberg J."/>
            <person name="Griggs A."/>
            <person name="Gujja S."/>
            <person name="Heiman D."/>
            <person name="Howarth C."/>
            <person name="Larson L."/>
            <person name="Lui A."/>
            <person name="MacDonald P.J.P."/>
            <person name="Mehta T."/>
            <person name="Montmayeur A."/>
            <person name="Murphy C."/>
            <person name="Neiman D."/>
            <person name="Pearson M."/>
            <person name="Priest M."/>
            <person name="Roberts A."/>
            <person name="Saif S."/>
            <person name="Shea T."/>
            <person name="Shenoy N."/>
            <person name="Sisk P."/>
            <person name="Stolte C."/>
            <person name="Sykes S."/>
            <person name="Yandava C."/>
            <person name="Wortman J."/>
            <person name="Nusbaum C."/>
            <person name="Birren B."/>
        </authorList>
    </citation>
    <scope>NUCLEOTIDE SEQUENCE</scope>
    <source>
        <strain evidence="3">R3-111a-1</strain>
    </source>
</reference>
<name>J3NHM1_GAET3</name>
<accession>J3NHM1</accession>
<reference evidence="3" key="2">
    <citation type="submission" date="2010-07" db="EMBL/GenBank/DDBJ databases">
        <authorList>
            <consortium name="The Broad Institute Genome Sequencing Platform"/>
            <consortium name="Broad Institute Genome Sequencing Center for Infectious Disease"/>
            <person name="Ma L.-J."/>
            <person name="Dead R."/>
            <person name="Young S."/>
            <person name="Zeng Q."/>
            <person name="Koehrsen M."/>
            <person name="Alvarado L."/>
            <person name="Berlin A."/>
            <person name="Chapman S.B."/>
            <person name="Chen Z."/>
            <person name="Freedman E."/>
            <person name="Gellesch M."/>
            <person name="Goldberg J."/>
            <person name="Griggs A."/>
            <person name="Gujja S."/>
            <person name="Heilman E.R."/>
            <person name="Heiman D."/>
            <person name="Hepburn T."/>
            <person name="Howarth C."/>
            <person name="Jen D."/>
            <person name="Larson L."/>
            <person name="Mehta T."/>
            <person name="Neiman D."/>
            <person name="Pearson M."/>
            <person name="Roberts A."/>
            <person name="Saif S."/>
            <person name="Shea T."/>
            <person name="Shenoy N."/>
            <person name="Sisk P."/>
            <person name="Stolte C."/>
            <person name="Sykes S."/>
            <person name="Walk T."/>
            <person name="White J."/>
            <person name="Yandava C."/>
            <person name="Haas B."/>
            <person name="Nusbaum C."/>
            <person name="Birren B."/>
        </authorList>
    </citation>
    <scope>NUCLEOTIDE SEQUENCE</scope>
    <source>
        <strain evidence="3">R3-111a-1</strain>
    </source>
</reference>
<evidence type="ECO:0000256" key="1">
    <source>
        <dbReference type="SAM" id="MobiDB-lite"/>
    </source>
</evidence>
<reference evidence="4" key="5">
    <citation type="submission" date="2018-04" db="UniProtKB">
        <authorList>
            <consortium name="EnsemblFungi"/>
        </authorList>
    </citation>
    <scope>IDENTIFICATION</scope>
    <source>
        <strain evidence="4">R3-111a-1</strain>
    </source>
</reference>
<dbReference type="PANTHER" id="PTHR40781">
    <property type="match status" value="1"/>
</dbReference>
<dbReference type="eggNOG" id="ENOG502T0QA">
    <property type="taxonomic scope" value="Eukaryota"/>
</dbReference>
<evidence type="ECO:0000313" key="3">
    <source>
        <dbReference type="EMBL" id="EJT80764.1"/>
    </source>
</evidence>
<dbReference type="VEuPathDB" id="FungiDB:GGTG_00758"/>
<keyword evidence="5" id="KW-1185">Reference proteome</keyword>
<dbReference type="InterPro" id="IPR056009">
    <property type="entry name" value="DUF7587"/>
</dbReference>
<dbReference type="HOGENOM" id="CLU_1532645_0_0_1"/>
<gene>
    <name evidence="4" type="primary">20341216</name>
    <name evidence="3" type="ORF">GGTG_00758</name>
</gene>
<dbReference type="Proteomes" id="UP000006039">
    <property type="component" value="Unassembled WGS sequence"/>
</dbReference>
<dbReference type="Pfam" id="PF24494">
    <property type="entry name" value="DUF7587"/>
    <property type="match status" value="1"/>
</dbReference>
<reference evidence="5" key="1">
    <citation type="submission" date="2010-07" db="EMBL/GenBank/DDBJ databases">
        <title>The genome sequence of Gaeumannomyces graminis var. tritici strain R3-111a-1.</title>
        <authorList>
            <consortium name="The Broad Institute Genome Sequencing Platform"/>
            <person name="Ma L.-J."/>
            <person name="Dead R."/>
            <person name="Young S."/>
            <person name="Zeng Q."/>
            <person name="Koehrsen M."/>
            <person name="Alvarado L."/>
            <person name="Berlin A."/>
            <person name="Chapman S.B."/>
            <person name="Chen Z."/>
            <person name="Freedman E."/>
            <person name="Gellesch M."/>
            <person name="Goldberg J."/>
            <person name="Griggs A."/>
            <person name="Gujja S."/>
            <person name="Heilman E.R."/>
            <person name="Heiman D."/>
            <person name="Hepburn T."/>
            <person name="Howarth C."/>
            <person name="Jen D."/>
            <person name="Larson L."/>
            <person name="Mehta T."/>
            <person name="Neiman D."/>
            <person name="Pearson M."/>
            <person name="Roberts A."/>
            <person name="Saif S."/>
            <person name="Shea T."/>
            <person name="Shenoy N."/>
            <person name="Sisk P."/>
            <person name="Stolte C."/>
            <person name="Sykes S."/>
            <person name="Walk T."/>
            <person name="White J."/>
            <person name="Yandava C."/>
            <person name="Haas B."/>
            <person name="Nusbaum C."/>
            <person name="Birren B."/>
        </authorList>
    </citation>
    <scope>NUCLEOTIDE SEQUENCE [LARGE SCALE GENOMIC DNA]</scope>
    <source>
        <strain evidence="5">R3-111a-1</strain>
    </source>
</reference>
<organism evidence="3">
    <name type="scientific">Gaeumannomyces tritici (strain R3-111a-1)</name>
    <name type="common">Wheat and barley take-all root rot fungus</name>
    <name type="synonym">Gaeumannomyces graminis var. tritici</name>
    <dbReference type="NCBI Taxonomy" id="644352"/>
    <lineage>
        <taxon>Eukaryota</taxon>
        <taxon>Fungi</taxon>
        <taxon>Dikarya</taxon>
        <taxon>Ascomycota</taxon>
        <taxon>Pezizomycotina</taxon>
        <taxon>Sordariomycetes</taxon>
        <taxon>Sordariomycetidae</taxon>
        <taxon>Magnaporthales</taxon>
        <taxon>Magnaporthaceae</taxon>
        <taxon>Gaeumannomyces</taxon>
    </lineage>
</organism>
<dbReference type="PANTHER" id="PTHR40781:SF1">
    <property type="match status" value="1"/>
</dbReference>
<evidence type="ECO:0000259" key="2">
    <source>
        <dbReference type="Pfam" id="PF24494"/>
    </source>
</evidence>
<dbReference type="RefSeq" id="XP_009216773.1">
    <property type="nucleotide sequence ID" value="XM_009218509.1"/>
</dbReference>
<dbReference type="EMBL" id="GL385395">
    <property type="protein sequence ID" value="EJT80764.1"/>
    <property type="molecule type" value="Genomic_DNA"/>
</dbReference>
<dbReference type="STRING" id="644352.J3NHM1"/>
<evidence type="ECO:0000313" key="5">
    <source>
        <dbReference type="Proteomes" id="UP000006039"/>
    </source>
</evidence>